<protein>
    <submittedName>
        <fullName evidence="3">Uncharacterized protein</fullName>
    </submittedName>
</protein>
<keyword evidence="2" id="KW-1133">Transmembrane helix</keyword>
<dbReference type="Proteomes" id="UP001492380">
    <property type="component" value="Unassembled WGS sequence"/>
</dbReference>
<gene>
    <name evidence="3" type="ORF">HDK90DRAFT_294650</name>
</gene>
<keyword evidence="2" id="KW-0812">Transmembrane</keyword>
<feature type="transmembrane region" description="Helical" evidence="2">
    <location>
        <begin position="32"/>
        <end position="55"/>
    </location>
</feature>
<comment type="caution">
    <text evidence="3">The sequence shown here is derived from an EMBL/GenBank/DDBJ whole genome shotgun (WGS) entry which is preliminary data.</text>
</comment>
<feature type="region of interest" description="Disordered" evidence="1">
    <location>
        <begin position="1"/>
        <end position="25"/>
    </location>
</feature>
<sequence length="196" mass="21242">MSTTSGFPENPVHPSVHPAGPQPKGERHVQKIVGAIVVSGISLGVFIGIFIWIFVRRRKFYRARANSAAAAQAAPTEVKILPVGLSENFSFKPKDRTPKVSVIPPTPDTSEGGQKYFNLPNVSEVLSGPAQPALTHSDEPQIPKRPRQSWAKRASFRLSYASMGSNPSPRTSVMPTETAKKTLINNMAETGTSDPR</sequence>
<name>A0ABR1YL97_9PEZI</name>
<evidence type="ECO:0000313" key="3">
    <source>
        <dbReference type="EMBL" id="KAK8232036.1"/>
    </source>
</evidence>
<feature type="region of interest" description="Disordered" evidence="1">
    <location>
        <begin position="128"/>
        <end position="196"/>
    </location>
</feature>
<dbReference type="EMBL" id="JBBWRZ010000007">
    <property type="protein sequence ID" value="KAK8232036.1"/>
    <property type="molecule type" value="Genomic_DNA"/>
</dbReference>
<reference evidence="3 4" key="1">
    <citation type="submission" date="2024-04" db="EMBL/GenBank/DDBJ databases">
        <title>Phyllosticta paracitricarpa is synonymous to the EU quarantine fungus P. citricarpa based on phylogenomic analyses.</title>
        <authorList>
            <consortium name="Lawrence Berkeley National Laboratory"/>
            <person name="Van Ingen-Buijs V.A."/>
            <person name="Van Westerhoven A.C."/>
            <person name="Haridas S."/>
            <person name="Skiadas P."/>
            <person name="Martin F."/>
            <person name="Groenewald J.Z."/>
            <person name="Crous P.W."/>
            <person name="Seidl M.F."/>
        </authorList>
    </citation>
    <scope>NUCLEOTIDE SEQUENCE [LARGE SCALE GENOMIC DNA]</scope>
    <source>
        <strain evidence="3 4">CBS 123374</strain>
    </source>
</reference>
<feature type="compositionally biased region" description="Polar residues" evidence="1">
    <location>
        <begin position="162"/>
        <end position="175"/>
    </location>
</feature>
<keyword evidence="2" id="KW-0472">Membrane</keyword>
<feature type="compositionally biased region" description="Polar residues" evidence="1">
    <location>
        <begin position="183"/>
        <end position="196"/>
    </location>
</feature>
<evidence type="ECO:0000256" key="1">
    <source>
        <dbReference type="SAM" id="MobiDB-lite"/>
    </source>
</evidence>
<proteinExistence type="predicted"/>
<organism evidence="3 4">
    <name type="scientific">Phyllosticta capitalensis</name>
    <dbReference type="NCBI Taxonomy" id="121624"/>
    <lineage>
        <taxon>Eukaryota</taxon>
        <taxon>Fungi</taxon>
        <taxon>Dikarya</taxon>
        <taxon>Ascomycota</taxon>
        <taxon>Pezizomycotina</taxon>
        <taxon>Dothideomycetes</taxon>
        <taxon>Dothideomycetes incertae sedis</taxon>
        <taxon>Botryosphaeriales</taxon>
        <taxon>Phyllostictaceae</taxon>
        <taxon>Phyllosticta</taxon>
    </lineage>
</organism>
<keyword evidence="4" id="KW-1185">Reference proteome</keyword>
<evidence type="ECO:0000313" key="4">
    <source>
        <dbReference type="Proteomes" id="UP001492380"/>
    </source>
</evidence>
<evidence type="ECO:0000256" key="2">
    <source>
        <dbReference type="SAM" id="Phobius"/>
    </source>
</evidence>
<accession>A0ABR1YL97</accession>